<evidence type="ECO:0000313" key="9">
    <source>
        <dbReference type="EMBL" id="PKI46927.1"/>
    </source>
</evidence>
<accession>A0A218XTM4</accession>
<keyword evidence="3" id="KW-0862">Zinc</keyword>
<evidence type="ECO:0000313" key="10">
    <source>
        <dbReference type="Proteomes" id="UP000197138"/>
    </source>
</evidence>
<dbReference type="PANTHER" id="PTHR42647:SF5">
    <property type="entry name" value="SBP (S-RIBONUCLEASE BINDING PROTEIN) FAMILY PROTEIN"/>
    <property type="match status" value="1"/>
</dbReference>
<reference evidence="9 11" key="3">
    <citation type="submission" date="2017-11" db="EMBL/GenBank/DDBJ databases">
        <title>De-novo sequencing of pomegranate (Punica granatum L.) genome.</title>
        <authorList>
            <person name="Akparov Z."/>
            <person name="Amiraslanov A."/>
            <person name="Hajiyeva S."/>
            <person name="Abbasov M."/>
            <person name="Kaur K."/>
            <person name="Hamwieh A."/>
            <person name="Solovyev V."/>
            <person name="Salamov A."/>
            <person name="Braich B."/>
            <person name="Kosarev P."/>
            <person name="Mahmoud A."/>
            <person name="Hajiyev E."/>
            <person name="Babayeva S."/>
            <person name="Izzatullayeva V."/>
            <person name="Mammadov A."/>
            <person name="Mammadov A."/>
            <person name="Sharifova S."/>
            <person name="Ojaghi J."/>
            <person name="Eynullazada K."/>
            <person name="Bayramov B."/>
            <person name="Abdulazimova A."/>
            <person name="Shahmuradov I."/>
        </authorList>
    </citation>
    <scope>NUCLEOTIDE SEQUENCE [LARGE SCALE GENOMIC DNA]</scope>
    <source>
        <strain evidence="9">AG2017</strain>
        <strain evidence="11">cv. AG2017</strain>
        <tissue evidence="9">Leaf</tissue>
    </source>
</reference>
<dbReference type="Pfam" id="PF13920">
    <property type="entry name" value="zf-C3HC4_3"/>
    <property type="match status" value="1"/>
</dbReference>
<sequence length="330" mass="37098">MAVQAQYPSNVLFLNRNVQEGQDYSLQPHPAGIFLDQSHVLHNNGGMTNQRKRGREAADNNMVGPSSSMNVYSLSQQPQQPPQLIDLSQLHNNSVSTGLRLSFNNQHHHHYHQQQQQQQQQKIVDNSSEILSMFKEDLTAHVRQQREEIDQFLLAQGEQLRRTLAEKRQRHYHGLLGAAEESLARRLREKEAEVEKARRRNAELQARAAQLGAEAQVWQEKARSQEAAAVSLRAHLQQAMMGGGAHDRKVDSCGVAVSEGQAAEDAESVYVDPDRTALSEPSCKACRRRTATVLLLPCRHLSLCKECERVAHTCPLCYCARSSSIEVHLP</sequence>
<keyword evidence="2 4" id="KW-0863">Zinc-finger</keyword>
<keyword evidence="11" id="KW-1185">Reference proteome</keyword>
<evidence type="ECO:0000313" key="11">
    <source>
        <dbReference type="Proteomes" id="UP000233551"/>
    </source>
</evidence>
<dbReference type="InterPro" id="IPR001841">
    <property type="entry name" value="Znf_RING"/>
</dbReference>
<evidence type="ECO:0000259" key="7">
    <source>
        <dbReference type="PROSITE" id="PS50089"/>
    </source>
</evidence>
<dbReference type="GO" id="GO:0004842">
    <property type="term" value="F:ubiquitin-protein transferase activity"/>
    <property type="evidence" value="ECO:0007669"/>
    <property type="project" value="TreeGrafter"/>
</dbReference>
<dbReference type="PIRSF" id="PIRSF036836">
    <property type="entry name" value="RNase_bind_SBP1"/>
    <property type="match status" value="1"/>
</dbReference>
<feature type="coiled-coil region" evidence="5">
    <location>
        <begin position="180"/>
        <end position="221"/>
    </location>
</feature>
<dbReference type="PROSITE" id="PS50089">
    <property type="entry name" value="ZF_RING_2"/>
    <property type="match status" value="1"/>
</dbReference>
<dbReference type="Proteomes" id="UP000233551">
    <property type="component" value="Unassembled WGS sequence"/>
</dbReference>
<keyword evidence="1" id="KW-0479">Metal-binding</keyword>
<proteinExistence type="predicted"/>
<keyword evidence="5" id="KW-0175">Coiled coil</keyword>
<gene>
    <name evidence="8" type="ORF">CDL15_Pgr003725</name>
    <name evidence="9" type="ORF">CRG98_032738</name>
</gene>
<dbReference type="AlphaFoldDB" id="A0A218XTM4"/>
<dbReference type="InterPro" id="IPR013083">
    <property type="entry name" value="Znf_RING/FYVE/PHD"/>
</dbReference>
<evidence type="ECO:0000256" key="6">
    <source>
        <dbReference type="SAM" id="MobiDB-lite"/>
    </source>
</evidence>
<dbReference type="STRING" id="22663.A0A218XTM4"/>
<evidence type="ECO:0000256" key="5">
    <source>
        <dbReference type="SAM" id="Coils"/>
    </source>
</evidence>
<evidence type="ECO:0000256" key="3">
    <source>
        <dbReference type="ARBA" id="ARBA00022833"/>
    </source>
</evidence>
<feature type="compositionally biased region" description="Polar residues" evidence="6">
    <location>
        <begin position="63"/>
        <end position="72"/>
    </location>
</feature>
<reference evidence="8" key="2">
    <citation type="submission" date="2017-06" db="EMBL/GenBank/DDBJ databases">
        <title>The pomegranate genome and the genomics of punicalagin biosynthesis.</title>
        <authorList>
            <person name="Xu C."/>
        </authorList>
    </citation>
    <scope>NUCLEOTIDE SEQUENCE [LARGE SCALE GENOMIC DNA]</scope>
    <source>
        <tissue evidence="8">Fresh leaf</tissue>
    </source>
</reference>
<evidence type="ECO:0000256" key="4">
    <source>
        <dbReference type="PROSITE-ProRule" id="PRU00175"/>
    </source>
</evidence>
<feature type="region of interest" description="Disordered" evidence="6">
    <location>
        <begin position="60"/>
        <end position="81"/>
    </location>
</feature>
<feature type="domain" description="RING-type" evidence="7">
    <location>
        <begin position="283"/>
        <end position="317"/>
    </location>
</feature>
<dbReference type="EMBL" id="PGOL01002564">
    <property type="protein sequence ID" value="PKI46927.1"/>
    <property type="molecule type" value="Genomic_DNA"/>
</dbReference>
<dbReference type="PANTHER" id="PTHR42647">
    <property type="entry name" value="SBP (S-RIBONUCLEASE BINDING PROTEIN) FAMILY PROTEIN"/>
    <property type="match status" value="1"/>
</dbReference>
<evidence type="ECO:0000256" key="1">
    <source>
        <dbReference type="ARBA" id="ARBA00022723"/>
    </source>
</evidence>
<dbReference type="GO" id="GO:0008270">
    <property type="term" value="F:zinc ion binding"/>
    <property type="evidence" value="ECO:0007669"/>
    <property type="project" value="UniProtKB-KW"/>
</dbReference>
<evidence type="ECO:0000313" key="8">
    <source>
        <dbReference type="EMBL" id="OWM88313.1"/>
    </source>
</evidence>
<protein>
    <recommendedName>
        <fullName evidence="7">RING-type domain-containing protein</fullName>
    </recommendedName>
</protein>
<dbReference type="EMBL" id="MTKT01000797">
    <property type="protein sequence ID" value="OWM88313.1"/>
    <property type="molecule type" value="Genomic_DNA"/>
</dbReference>
<dbReference type="FunFam" id="3.30.40.10:FF:000239">
    <property type="entry name" value="probable BOI-related E3 ubiquitin-protein ligase 2"/>
    <property type="match status" value="1"/>
</dbReference>
<reference evidence="10" key="1">
    <citation type="journal article" date="2017" name="Plant J.">
        <title>The pomegranate (Punica granatum L.) genome and the genomics of punicalagin biosynthesis.</title>
        <authorList>
            <person name="Qin G."/>
            <person name="Xu C."/>
            <person name="Ming R."/>
            <person name="Tang H."/>
            <person name="Guyot R."/>
            <person name="Kramer E.M."/>
            <person name="Hu Y."/>
            <person name="Yi X."/>
            <person name="Qi Y."/>
            <person name="Xu X."/>
            <person name="Gao Z."/>
            <person name="Pan H."/>
            <person name="Jian J."/>
            <person name="Tian Y."/>
            <person name="Yue Z."/>
            <person name="Xu Y."/>
        </authorList>
    </citation>
    <scope>NUCLEOTIDE SEQUENCE [LARGE SCALE GENOMIC DNA]</scope>
    <source>
        <strain evidence="10">cv. Dabenzi</strain>
    </source>
</reference>
<dbReference type="CDD" id="cd16649">
    <property type="entry name" value="mRING-HC-C3HC5_CGRF1-like"/>
    <property type="match status" value="1"/>
</dbReference>
<dbReference type="Gene3D" id="3.30.40.10">
    <property type="entry name" value="Zinc/RING finger domain, C3HC4 (zinc finger)"/>
    <property type="match status" value="1"/>
</dbReference>
<name>A0A218XTM4_PUNGR</name>
<comment type="caution">
    <text evidence="8">The sequence shown here is derived from an EMBL/GenBank/DDBJ whole genome shotgun (WGS) entry which is preliminary data.</text>
</comment>
<dbReference type="Proteomes" id="UP000197138">
    <property type="component" value="Unassembled WGS sequence"/>
</dbReference>
<dbReference type="GeneID" id="116205238"/>
<organism evidence="8 10">
    <name type="scientific">Punica granatum</name>
    <name type="common">Pomegranate</name>
    <dbReference type="NCBI Taxonomy" id="22663"/>
    <lineage>
        <taxon>Eukaryota</taxon>
        <taxon>Viridiplantae</taxon>
        <taxon>Streptophyta</taxon>
        <taxon>Embryophyta</taxon>
        <taxon>Tracheophyta</taxon>
        <taxon>Spermatophyta</taxon>
        <taxon>Magnoliopsida</taxon>
        <taxon>eudicotyledons</taxon>
        <taxon>Gunneridae</taxon>
        <taxon>Pentapetalae</taxon>
        <taxon>rosids</taxon>
        <taxon>malvids</taxon>
        <taxon>Myrtales</taxon>
        <taxon>Lythraceae</taxon>
        <taxon>Punica</taxon>
    </lineage>
</organism>
<dbReference type="OrthoDB" id="1711136at2759"/>
<evidence type="ECO:0000256" key="2">
    <source>
        <dbReference type="ARBA" id="ARBA00022771"/>
    </source>
</evidence>